<evidence type="ECO:0000256" key="1">
    <source>
        <dbReference type="SAM" id="SignalP"/>
    </source>
</evidence>
<proteinExistence type="predicted"/>
<keyword evidence="3" id="KW-1185">Reference proteome</keyword>
<accession>A0ABS4QX72</accession>
<keyword evidence="1" id="KW-0732">Signal</keyword>
<feature type="chain" id="PRO_5045323904" evidence="1">
    <location>
        <begin position="24"/>
        <end position="167"/>
    </location>
</feature>
<evidence type="ECO:0000313" key="2">
    <source>
        <dbReference type="EMBL" id="MBP2235250.1"/>
    </source>
</evidence>
<evidence type="ECO:0000313" key="3">
    <source>
        <dbReference type="Proteomes" id="UP000730739"/>
    </source>
</evidence>
<dbReference type="Proteomes" id="UP000730739">
    <property type="component" value="Unassembled WGS sequence"/>
</dbReference>
<dbReference type="EMBL" id="JAGILA010000002">
    <property type="protein sequence ID" value="MBP2235250.1"/>
    <property type="molecule type" value="Genomic_DNA"/>
</dbReference>
<sequence length="167" mass="18505">MKKMVLRCALTIASTLASLTVVRVENASADRREDIYQACYREIEAQFGPYTDITWMEKVWKCSEERQLGLSPGSESSATECDFQKRTGSCKGTIRIQSTTGGKGSYSAELLVSSSAPTCSKVEFYLDNTPHQTVLKLVNSAEESVFGTKPISKKSIKIFDCTTYEAR</sequence>
<protein>
    <submittedName>
        <fullName evidence="2">Uncharacterized protein</fullName>
    </submittedName>
</protein>
<dbReference type="RefSeq" id="WP_209601483.1">
    <property type="nucleotide sequence ID" value="NZ_JAGILA010000002.1"/>
</dbReference>
<organism evidence="2 3">
    <name type="scientific">Sinorhizobium kostiense</name>
    <dbReference type="NCBI Taxonomy" id="76747"/>
    <lineage>
        <taxon>Bacteria</taxon>
        <taxon>Pseudomonadati</taxon>
        <taxon>Pseudomonadota</taxon>
        <taxon>Alphaproteobacteria</taxon>
        <taxon>Hyphomicrobiales</taxon>
        <taxon>Rhizobiaceae</taxon>
        <taxon>Sinorhizobium/Ensifer group</taxon>
        <taxon>Sinorhizobium</taxon>
    </lineage>
</organism>
<name>A0ABS4QX72_9HYPH</name>
<gene>
    <name evidence="2" type="ORF">J2Z31_001742</name>
</gene>
<reference evidence="2 3" key="1">
    <citation type="submission" date="2021-03" db="EMBL/GenBank/DDBJ databases">
        <title>Genomic Encyclopedia of Type Strains, Phase IV (KMG-IV): sequencing the most valuable type-strain genomes for metagenomic binning, comparative biology and taxonomic classification.</title>
        <authorList>
            <person name="Goeker M."/>
        </authorList>
    </citation>
    <scope>NUCLEOTIDE SEQUENCE [LARGE SCALE GENOMIC DNA]</scope>
    <source>
        <strain evidence="2 3">DSM 13372</strain>
    </source>
</reference>
<feature type="signal peptide" evidence="1">
    <location>
        <begin position="1"/>
        <end position="23"/>
    </location>
</feature>
<comment type="caution">
    <text evidence="2">The sequence shown here is derived from an EMBL/GenBank/DDBJ whole genome shotgun (WGS) entry which is preliminary data.</text>
</comment>